<dbReference type="AlphaFoldDB" id="S9S379"/>
<dbReference type="STRING" id="1123069.ruthe_01999"/>
<accession>S9S379</accession>
<dbReference type="EMBL" id="AOLV01000020">
    <property type="protein sequence ID" value="EPX84640.1"/>
    <property type="molecule type" value="Genomic_DNA"/>
</dbReference>
<dbReference type="GO" id="GO:0016787">
    <property type="term" value="F:hydrolase activity"/>
    <property type="evidence" value="ECO:0007669"/>
    <property type="project" value="UniProtKB-KW"/>
</dbReference>
<organism evidence="1 2">
    <name type="scientific">Rubellimicrobium thermophilum DSM 16684</name>
    <dbReference type="NCBI Taxonomy" id="1123069"/>
    <lineage>
        <taxon>Bacteria</taxon>
        <taxon>Pseudomonadati</taxon>
        <taxon>Pseudomonadota</taxon>
        <taxon>Alphaproteobacteria</taxon>
        <taxon>Rhodobacterales</taxon>
        <taxon>Roseobacteraceae</taxon>
        <taxon>Rubellimicrobium</taxon>
    </lineage>
</organism>
<evidence type="ECO:0000313" key="2">
    <source>
        <dbReference type="Proteomes" id="UP000015346"/>
    </source>
</evidence>
<name>S9S379_9RHOB</name>
<protein>
    <submittedName>
        <fullName evidence="1">Putative metal-dependent hydrolase</fullName>
    </submittedName>
</protein>
<proteinExistence type="predicted"/>
<dbReference type="HOGENOM" id="CLU_1577352_0_0_5"/>
<dbReference type="Proteomes" id="UP000015346">
    <property type="component" value="Unassembled WGS sequence"/>
</dbReference>
<keyword evidence="1" id="KW-0378">Hydrolase</keyword>
<sequence>MALRRSARARRLSLRVSALDGRATLTLPARASLTEALAFLHRREDWLRRHAAAAPAPLWPAFGSTIPFEGSPLLLRPGPVLRHEGGTLWLPPDPERLPARLGAFLRAAARDRLAAACDRHAPDARAALPQLGAARSPLALGVLLGRRGSDVFLAARPRPTRGARLCRRA</sequence>
<evidence type="ECO:0000313" key="1">
    <source>
        <dbReference type="EMBL" id="EPX84640.1"/>
    </source>
</evidence>
<dbReference type="PATRIC" id="fig|1123069.3.peg.1969"/>
<gene>
    <name evidence="1" type="ORF">ruthe_01999</name>
</gene>
<comment type="caution">
    <text evidence="1">The sequence shown here is derived from an EMBL/GenBank/DDBJ whole genome shotgun (WGS) entry which is preliminary data.</text>
</comment>
<reference evidence="1 2" key="1">
    <citation type="journal article" date="2013" name="Stand. Genomic Sci.">
        <title>Genome sequence of the reddish-pigmented Rubellimicrobium thermophilum type strain (DSM 16684(T)), a member of the Roseobacter clade.</title>
        <authorList>
            <person name="Fiebig A."/>
            <person name="Riedel T."/>
            <person name="Gronow S."/>
            <person name="Petersen J."/>
            <person name="Klenk H.P."/>
            <person name="Goker M."/>
        </authorList>
    </citation>
    <scope>NUCLEOTIDE SEQUENCE [LARGE SCALE GENOMIC DNA]</scope>
    <source>
        <strain evidence="1 2">DSM 16684</strain>
    </source>
</reference>
<keyword evidence="2" id="KW-1185">Reference proteome</keyword>